<protein>
    <submittedName>
        <fullName evidence="1">CUB domain-containing protein</fullName>
    </submittedName>
</protein>
<reference evidence="1" key="1">
    <citation type="submission" date="2016-06" db="UniProtKB">
        <authorList>
            <consortium name="WormBaseParasite"/>
        </authorList>
    </citation>
    <scope>IDENTIFICATION</scope>
</reference>
<evidence type="ECO:0000313" key="1">
    <source>
        <dbReference type="WBParaSite" id="GPUH_0001477901-mRNA-1"/>
    </source>
</evidence>
<organism evidence="1">
    <name type="scientific">Gongylonema pulchrum</name>
    <dbReference type="NCBI Taxonomy" id="637853"/>
    <lineage>
        <taxon>Eukaryota</taxon>
        <taxon>Metazoa</taxon>
        <taxon>Ecdysozoa</taxon>
        <taxon>Nematoda</taxon>
        <taxon>Chromadorea</taxon>
        <taxon>Rhabditida</taxon>
        <taxon>Spirurina</taxon>
        <taxon>Spiruromorpha</taxon>
        <taxon>Spiruroidea</taxon>
        <taxon>Gongylonematidae</taxon>
        <taxon>Gongylonema</taxon>
    </lineage>
</organism>
<accession>A0A183E1B9</accession>
<proteinExistence type="predicted"/>
<dbReference type="WBParaSite" id="GPUH_0001477901-mRNA-1">
    <property type="protein sequence ID" value="GPUH_0001477901-mRNA-1"/>
    <property type="gene ID" value="GPUH_0001477901"/>
</dbReference>
<sequence>LHEELTATISTTPKLLLSLNLLECDTTGGCLFDKSLCSYHNSHMSRGSTFQRTSIYGRNFVQALAPPGTIAVLETATSFAEDHKIVFDVLEFTEGERLFGCCFKKDLAPHDNIFDITSLLAGSRPPELFCPFATPAHSTSVIWRTARFTCPRGTSKVLFMCENFGTNNGTCAMDNIRVHKLFDVLEVEPCQKDIVAYS</sequence>
<dbReference type="AlphaFoldDB" id="A0A183E1B9"/>
<name>A0A183E1B9_9BILA</name>